<dbReference type="Proteomes" id="UP000632377">
    <property type="component" value="Unassembled WGS sequence"/>
</dbReference>
<accession>A0ABS1T907</accession>
<feature type="chain" id="PRO_5045244545" evidence="2">
    <location>
        <begin position="20"/>
        <end position="277"/>
    </location>
</feature>
<evidence type="ECO:0000313" key="3">
    <source>
        <dbReference type="EMBL" id="MBL4935592.1"/>
    </source>
</evidence>
<sequence>MKKKFIAYFLLTVSLAVSSQFISKNLRTSFDSAPVTYLTSEQDAQISAESQLLANQQIILAESANIKDSSTSDAQDTKPAPALSRGGTGLSKSQAVSSEKSVVKKQNSAAGKSGSTTQTTASSNVQLLDWWKSGQFTFSIGTVAEVKDFYTGKTFMVKRTMGTNHADSEALTKKDTDIIKSIWGGFSWNRRPVILTIGGKRYAASMSAMPHAGLDSAPEYATINNRSEGYGTGQNLDVIKGNGMDGHFDIHFLNSTRHKDGQKDPQHQAALLVAAGK</sequence>
<protein>
    <submittedName>
        <fullName evidence="3">Uncharacterized protein</fullName>
    </submittedName>
</protein>
<dbReference type="EMBL" id="JAESWC010000002">
    <property type="protein sequence ID" value="MBL4935592.1"/>
    <property type="molecule type" value="Genomic_DNA"/>
</dbReference>
<proteinExistence type="predicted"/>
<keyword evidence="4" id="KW-1185">Reference proteome</keyword>
<evidence type="ECO:0000256" key="1">
    <source>
        <dbReference type="SAM" id="MobiDB-lite"/>
    </source>
</evidence>
<feature type="signal peptide" evidence="2">
    <location>
        <begin position="1"/>
        <end position="19"/>
    </location>
</feature>
<gene>
    <name evidence="3" type="ORF">JK636_07445</name>
</gene>
<name>A0ABS1T907_9CLOT</name>
<reference evidence="3 4" key="1">
    <citation type="submission" date="2021-01" db="EMBL/GenBank/DDBJ databases">
        <title>Genome public.</title>
        <authorList>
            <person name="Liu C."/>
            <person name="Sun Q."/>
        </authorList>
    </citation>
    <scope>NUCLEOTIDE SEQUENCE [LARGE SCALE GENOMIC DNA]</scope>
    <source>
        <strain evidence="3 4">YIM B02515</strain>
    </source>
</reference>
<comment type="caution">
    <text evidence="3">The sequence shown here is derived from an EMBL/GenBank/DDBJ whole genome shotgun (WGS) entry which is preliminary data.</text>
</comment>
<evidence type="ECO:0000313" key="4">
    <source>
        <dbReference type="Proteomes" id="UP000632377"/>
    </source>
</evidence>
<organism evidence="3 4">
    <name type="scientific">Clostridium rhizosphaerae</name>
    <dbReference type="NCBI Taxonomy" id="2803861"/>
    <lineage>
        <taxon>Bacteria</taxon>
        <taxon>Bacillati</taxon>
        <taxon>Bacillota</taxon>
        <taxon>Clostridia</taxon>
        <taxon>Eubacteriales</taxon>
        <taxon>Clostridiaceae</taxon>
        <taxon>Clostridium</taxon>
    </lineage>
</organism>
<feature type="region of interest" description="Disordered" evidence="1">
    <location>
        <begin position="69"/>
        <end position="118"/>
    </location>
</feature>
<feature type="compositionally biased region" description="Polar residues" evidence="1">
    <location>
        <begin position="90"/>
        <end position="118"/>
    </location>
</feature>
<keyword evidence="2" id="KW-0732">Signal</keyword>
<evidence type="ECO:0000256" key="2">
    <source>
        <dbReference type="SAM" id="SignalP"/>
    </source>
</evidence>
<dbReference type="RefSeq" id="WP_202748190.1">
    <property type="nucleotide sequence ID" value="NZ_JAESWC010000002.1"/>
</dbReference>